<dbReference type="RefSeq" id="XP_009046282.1">
    <property type="nucleotide sequence ID" value="XM_009048034.1"/>
</dbReference>
<dbReference type="PANTHER" id="PTHR10746">
    <property type="entry name" value="50S RIBOSOMAL PROTEIN L4"/>
    <property type="match status" value="1"/>
</dbReference>
<keyword evidence="3" id="KW-0689">Ribosomal protein</keyword>
<evidence type="ECO:0000256" key="2">
    <source>
        <dbReference type="ARBA" id="ARBA00010528"/>
    </source>
</evidence>
<organism evidence="9 10">
    <name type="scientific">Lottia gigantea</name>
    <name type="common">Giant owl limpet</name>
    <dbReference type="NCBI Taxonomy" id="225164"/>
    <lineage>
        <taxon>Eukaryota</taxon>
        <taxon>Metazoa</taxon>
        <taxon>Spiralia</taxon>
        <taxon>Lophotrochozoa</taxon>
        <taxon>Mollusca</taxon>
        <taxon>Gastropoda</taxon>
        <taxon>Patellogastropoda</taxon>
        <taxon>Lottioidea</taxon>
        <taxon>Lottiidae</taxon>
        <taxon>Lottia</taxon>
    </lineage>
</organism>
<dbReference type="AlphaFoldDB" id="V4BA66"/>
<keyword evidence="10" id="KW-1185">Reference proteome</keyword>
<protein>
    <recommendedName>
        <fullName evidence="6">Large ribosomal subunit protein uL4m</fullName>
    </recommendedName>
    <alternativeName>
        <fullName evidence="7">39S ribosomal protein L4, mitochondrial</fullName>
    </alternativeName>
</protein>
<reference evidence="9 10" key="1">
    <citation type="journal article" date="2013" name="Nature">
        <title>Insights into bilaterian evolution from three spiralian genomes.</title>
        <authorList>
            <person name="Simakov O."/>
            <person name="Marletaz F."/>
            <person name="Cho S.J."/>
            <person name="Edsinger-Gonzales E."/>
            <person name="Havlak P."/>
            <person name="Hellsten U."/>
            <person name="Kuo D.H."/>
            <person name="Larsson T."/>
            <person name="Lv J."/>
            <person name="Arendt D."/>
            <person name="Savage R."/>
            <person name="Osoegawa K."/>
            <person name="de Jong P."/>
            <person name="Grimwood J."/>
            <person name="Chapman J.A."/>
            <person name="Shapiro H."/>
            <person name="Aerts A."/>
            <person name="Otillar R.P."/>
            <person name="Terry A.Y."/>
            <person name="Boore J.L."/>
            <person name="Grigoriev I.V."/>
            <person name="Lindberg D.R."/>
            <person name="Seaver E.C."/>
            <person name="Weisblat D.A."/>
            <person name="Putnam N.H."/>
            <person name="Rokhsar D.S."/>
        </authorList>
    </citation>
    <scope>NUCLEOTIDE SEQUENCE [LARGE SCALE GENOMIC DNA]</scope>
</reference>
<feature type="non-terminal residue" evidence="9">
    <location>
        <position position="1"/>
    </location>
</feature>
<dbReference type="Gene3D" id="3.40.1370.10">
    <property type="match status" value="1"/>
</dbReference>
<dbReference type="Proteomes" id="UP000030746">
    <property type="component" value="Unassembled WGS sequence"/>
</dbReference>
<keyword evidence="4" id="KW-0496">Mitochondrion</keyword>
<evidence type="ECO:0000256" key="6">
    <source>
        <dbReference type="ARBA" id="ARBA00040565"/>
    </source>
</evidence>
<dbReference type="Pfam" id="PF00573">
    <property type="entry name" value="Ribosomal_L4"/>
    <property type="match status" value="1"/>
</dbReference>
<dbReference type="FunFam" id="3.40.1370.10:FF:000005">
    <property type="entry name" value="39S ribosomal protein L4, mitochondrial"/>
    <property type="match status" value="1"/>
</dbReference>
<evidence type="ECO:0000313" key="9">
    <source>
        <dbReference type="EMBL" id="ESP02812.1"/>
    </source>
</evidence>
<dbReference type="InterPro" id="IPR013005">
    <property type="entry name" value="Ribosomal_uL4-like"/>
</dbReference>
<dbReference type="GO" id="GO:0006412">
    <property type="term" value="P:translation"/>
    <property type="evidence" value="ECO:0007669"/>
    <property type="project" value="InterPro"/>
</dbReference>
<evidence type="ECO:0000256" key="1">
    <source>
        <dbReference type="ARBA" id="ARBA00004173"/>
    </source>
</evidence>
<dbReference type="GO" id="GO:0005840">
    <property type="term" value="C:ribosome"/>
    <property type="evidence" value="ECO:0007669"/>
    <property type="project" value="UniProtKB-KW"/>
</dbReference>
<dbReference type="STRING" id="225164.V4BA66"/>
<dbReference type="GO" id="GO:1990904">
    <property type="term" value="C:ribonucleoprotein complex"/>
    <property type="evidence" value="ECO:0007669"/>
    <property type="project" value="UniProtKB-KW"/>
</dbReference>
<sequence>RDIQFPPPNIPPKQAWVESLSTIEENKVGLIDLHPDIFGAFPRIDIIQENITWQVKYRVIDYRCLKTRAEARGGGRKPRPQKKSGPRVGSLRSPLYPKGGSAFGPRGPKSNFYMLNDSLRTHGLCSALSIKLAQNDLYFVDSLEIPSDEQEYMEDLVDARFWGFSLLFVDDTDIMPRNITLAVEEKPSFNLMPLYGLNVYSILKHEKLVLTTAAVEKLEEKLLYQLHRTERQKPYILDR</sequence>
<comment type="similarity">
    <text evidence="2">Belongs to the universal ribosomal protein uL4 family.</text>
</comment>
<evidence type="ECO:0000256" key="5">
    <source>
        <dbReference type="ARBA" id="ARBA00023274"/>
    </source>
</evidence>
<evidence type="ECO:0000256" key="8">
    <source>
        <dbReference type="SAM" id="MobiDB-lite"/>
    </source>
</evidence>
<dbReference type="PANTHER" id="PTHR10746:SF6">
    <property type="entry name" value="LARGE RIBOSOMAL SUBUNIT PROTEIN UL4M"/>
    <property type="match status" value="1"/>
</dbReference>
<dbReference type="KEGG" id="lgi:LOTGIDRAFT_110717"/>
<accession>V4BA66</accession>
<dbReference type="GO" id="GO:0003735">
    <property type="term" value="F:structural constituent of ribosome"/>
    <property type="evidence" value="ECO:0007669"/>
    <property type="project" value="InterPro"/>
</dbReference>
<dbReference type="SUPFAM" id="SSF52166">
    <property type="entry name" value="Ribosomal protein L4"/>
    <property type="match status" value="1"/>
</dbReference>
<evidence type="ECO:0000256" key="3">
    <source>
        <dbReference type="ARBA" id="ARBA00022980"/>
    </source>
</evidence>
<dbReference type="EMBL" id="KB200129">
    <property type="protein sequence ID" value="ESP02812.1"/>
    <property type="molecule type" value="Genomic_DNA"/>
</dbReference>
<dbReference type="GO" id="GO:0005743">
    <property type="term" value="C:mitochondrial inner membrane"/>
    <property type="evidence" value="ECO:0007669"/>
    <property type="project" value="UniProtKB-ARBA"/>
</dbReference>
<name>V4BA66_LOTGI</name>
<dbReference type="InterPro" id="IPR002136">
    <property type="entry name" value="Ribosomal_uL4"/>
</dbReference>
<evidence type="ECO:0000313" key="10">
    <source>
        <dbReference type="Proteomes" id="UP000030746"/>
    </source>
</evidence>
<comment type="subcellular location">
    <subcellularLocation>
        <location evidence="1">Mitochondrion</location>
    </subcellularLocation>
</comment>
<feature type="region of interest" description="Disordered" evidence="8">
    <location>
        <begin position="71"/>
        <end position="103"/>
    </location>
</feature>
<dbReference type="CTD" id="20230623"/>
<feature type="compositionally biased region" description="Basic residues" evidence="8">
    <location>
        <begin position="74"/>
        <end position="85"/>
    </location>
</feature>
<evidence type="ECO:0000256" key="4">
    <source>
        <dbReference type="ARBA" id="ARBA00023128"/>
    </source>
</evidence>
<evidence type="ECO:0000256" key="7">
    <source>
        <dbReference type="ARBA" id="ARBA00082711"/>
    </source>
</evidence>
<dbReference type="InterPro" id="IPR023574">
    <property type="entry name" value="Ribosomal_uL4_dom_sf"/>
</dbReference>
<dbReference type="OMA" id="WIENTDA"/>
<gene>
    <name evidence="9" type="ORF">LOTGIDRAFT_110717</name>
</gene>
<proteinExistence type="inferred from homology"/>
<dbReference type="OrthoDB" id="275876at2759"/>
<dbReference type="HOGENOM" id="CLU_041575_3_3_1"/>
<dbReference type="GeneID" id="20230623"/>
<keyword evidence="5" id="KW-0687">Ribonucleoprotein</keyword>